<evidence type="ECO:0000259" key="9">
    <source>
        <dbReference type="PROSITE" id="PS51049"/>
    </source>
</evidence>
<keyword evidence="11" id="KW-1185">Reference proteome</keyword>
<feature type="region of interest" description="Disordered" evidence="8">
    <location>
        <begin position="624"/>
        <end position="650"/>
    </location>
</feature>
<proteinExistence type="inferred from homology"/>
<dbReference type="PANTHER" id="PTHR21524:SF5">
    <property type="entry name" value="SPECTRIN REPEAT CONTAINING NUCLEAR ENVELOPE PROTEIN 2"/>
    <property type="match status" value="1"/>
</dbReference>
<feature type="region of interest" description="Disordered" evidence="8">
    <location>
        <begin position="963"/>
        <end position="984"/>
    </location>
</feature>
<feature type="compositionally biased region" description="Basic residues" evidence="8">
    <location>
        <begin position="781"/>
        <end position="790"/>
    </location>
</feature>
<feature type="region of interest" description="Disordered" evidence="8">
    <location>
        <begin position="727"/>
        <end position="855"/>
    </location>
</feature>
<dbReference type="Pfam" id="PF10541">
    <property type="entry name" value="KASH"/>
    <property type="match status" value="1"/>
</dbReference>
<dbReference type="EMBL" id="CAXIEN010000246">
    <property type="protein sequence ID" value="CAL1289298.1"/>
    <property type="molecule type" value="Genomic_DNA"/>
</dbReference>
<accession>A0AAV2AZ38</accession>
<keyword evidence="3 7" id="KW-0812">Transmembrane</keyword>
<evidence type="ECO:0000256" key="7">
    <source>
        <dbReference type="PROSITE-ProRule" id="PRU00385"/>
    </source>
</evidence>
<feature type="compositionally biased region" description="Basic and acidic residues" evidence="8">
    <location>
        <begin position="732"/>
        <end position="742"/>
    </location>
</feature>
<protein>
    <recommendedName>
        <fullName evidence="9">KASH domain-containing protein</fullName>
    </recommendedName>
</protein>
<evidence type="ECO:0000256" key="3">
    <source>
        <dbReference type="ARBA" id="ARBA00022692"/>
    </source>
</evidence>
<dbReference type="GO" id="GO:0031965">
    <property type="term" value="C:nuclear membrane"/>
    <property type="evidence" value="ECO:0007669"/>
    <property type="project" value="UniProtKB-SubCell"/>
</dbReference>
<dbReference type="InterPro" id="IPR012315">
    <property type="entry name" value="KASH"/>
</dbReference>
<feature type="compositionally biased region" description="Polar residues" evidence="8">
    <location>
        <begin position="836"/>
        <end position="847"/>
    </location>
</feature>
<feature type="compositionally biased region" description="Low complexity" evidence="8">
    <location>
        <begin position="258"/>
        <end position="278"/>
    </location>
</feature>
<evidence type="ECO:0000313" key="11">
    <source>
        <dbReference type="Proteomes" id="UP001497382"/>
    </source>
</evidence>
<sequence length="1397" mass="157533">MKSIRKWLQEVEGRLRKLKLSDDCATEEMTDVFSQEKILQREIEGRGKELTSLIRQCDSLEGATVAESKRLRRAAAHLERSWHNIWIRSLEKQCLTEQRLLRRHSEESNHREASDIELDEGPLNKHRRLTLDRWTAVASTANMDQMRTDRNKRSTDIIKSGLLTKDIGVLCSDLVSVNDKCIMVGTTGIAALKAEYGDDFTNFEIIQDVGYSSESSTHLSSDDGISVGGDRYFNIRVYDYADKKAPSKSISLKEELSSADSKQPSSLASSLGSSSGAPSFNDSGLGATDLLATGDSSEAQYEKILLANDCDNFDPCLPDDESDFLETVLESCVDFCASDGGKEDGGVDDLQYNLSGIESDDSADNFHKKRSFTTSSQLFYKMILVDSENEEEIDGNEDNNNVPDKFPLNLELPKIEKENPTEFSNDLNENIVLQKNTSAPENKSPSTDSEQETYRAPIPLSPVEGQPRNSYQKSKCLISTPVQPQDRRDTRNFASPNLKRKRDSDSNDLISTWEGGGGIRVRSWLKRCSRTLDTVPKTRVRRCLFRSGSGYSSGEESTQNAMCGRLSEDISSCDASGEYTSSSADEGNAMSSSSSFFDDDLFHFKERLDSCSGEGSVETVVRGLKSPRRSDIGSGELLPPPLSSTPSSLRRRQRATGSLRCCDGPFSNHSCADLRWFVMKASSEGDLRTRTWQTSSTEHSSTNISTYQQHKDNFSFDFKQRLSSSLPNVLRHRSDSSTDDTKGSNLSNSDSKTYRRCSQHDDSFTSFVSHNQSSSSDFEKKKKRRSRRKSSSSTRSSRTVLTGSDKSRVRSRTLTSQCSSSRRRNLSQRSDFFDGSENNLFSESDGSSAGVHKVSKEDIDPKNLKDELELALKDNLKGCRNSTSLLSPAESDVVLTHLEEQSTVSDQVWDGYQDMPYLSEAYSEATVDEDAVRKLTEFGDDYGSAIGQPLRFLDAVGDKKIDVSKSPSKKSSKNHSHSADSDSDLEDLHHLIEEAGKALQFTRATLKRRQSGDFFSSAENAELLATCGTHLHCLQTICEHIAIDGKENNFSDVDLKELHYLIEEWKILKRSIEMFEEVDDDKIQQKYLKAQKNIDDLFTKMSELSSLAEIRSKDFKTWDELQDSISRLQMVLSTLQDTREQLLSVNLQVHRFVTEYGSDAKYKDICLKEDITELYQKWEDIYEMNGTQLTELETLNTNWKKYIDKFKDLNSKVLDHLSSYKHCDINCHTLEDEVTCNLQKDLKELKADSSSLRKYLKNSETWKSIQRDLHELEKRINAHSGSSSVSRSADHPNSSTVEDDPDDHFEDAIQQIDAYESLQRKKLANHHLEDVGKSARSAKKKSSRFWRIIRVAVPVQLTLVLLFCLACYLEPNCCDRLNNFNFSFTPHLRYLRGPPPV</sequence>
<dbReference type="PROSITE" id="PS51049">
    <property type="entry name" value="KASH"/>
    <property type="match status" value="1"/>
</dbReference>
<keyword evidence="6" id="KW-0539">Nucleus</keyword>
<dbReference type="GO" id="GO:0019894">
    <property type="term" value="F:kinesin binding"/>
    <property type="evidence" value="ECO:0007669"/>
    <property type="project" value="TreeGrafter"/>
</dbReference>
<keyword evidence="4" id="KW-1133">Transmembrane helix</keyword>
<comment type="similarity">
    <text evidence="2">Belongs to the nesprin family.</text>
</comment>
<evidence type="ECO:0000256" key="2">
    <source>
        <dbReference type="ARBA" id="ARBA00008619"/>
    </source>
</evidence>
<feature type="region of interest" description="Disordered" evidence="8">
    <location>
        <begin position="255"/>
        <end position="278"/>
    </location>
</feature>
<dbReference type="PANTHER" id="PTHR21524">
    <property type="entry name" value="SPECTRIN REPEAT CONTAINING NUCLEAR ENVELOPE PROTEIN 2"/>
    <property type="match status" value="1"/>
</dbReference>
<dbReference type="GO" id="GO:0007010">
    <property type="term" value="P:cytoskeleton organization"/>
    <property type="evidence" value="ECO:0007669"/>
    <property type="project" value="TreeGrafter"/>
</dbReference>
<feature type="region of interest" description="Disordered" evidence="8">
    <location>
        <begin position="1278"/>
        <end position="1303"/>
    </location>
</feature>
<evidence type="ECO:0000256" key="6">
    <source>
        <dbReference type="ARBA" id="ARBA00023242"/>
    </source>
</evidence>
<evidence type="ECO:0000256" key="5">
    <source>
        <dbReference type="ARBA" id="ARBA00023136"/>
    </source>
</evidence>
<dbReference type="GO" id="GO:0006997">
    <property type="term" value="P:nucleus organization"/>
    <property type="evidence" value="ECO:0007669"/>
    <property type="project" value="TreeGrafter"/>
</dbReference>
<evidence type="ECO:0000256" key="8">
    <source>
        <dbReference type="SAM" id="MobiDB-lite"/>
    </source>
</evidence>
<gene>
    <name evidence="10" type="ORF">LARSCL_LOCUS15847</name>
</gene>
<dbReference type="SMART" id="SM01249">
    <property type="entry name" value="KASH"/>
    <property type="match status" value="1"/>
</dbReference>
<evidence type="ECO:0000313" key="10">
    <source>
        <dbReference type="EMBL" id="CAL1289298.1"/>
    </source>
</evidence>
<feature type="region of interest" description="Disordered" evidence="8">
    <location>
        <begin position="435"/>
        <end position="509"/>
    </location>
</feature>
<evidence type="ECO:0000256" key="4">
    <source>
        <dbReference type="ARBA" id="ARBA00022989"/>
    </source>
</evidence>
<feature type="compositionally biased region" description="Polar residues" evidence="8">
    <location>
        <begin position="435"/>
        <end position="448"/>
    </location>
</feature>
<dbReference type="Proteomes" id="UP001497382">
    <property type="component" value="Unassembled WGS sequence"/>
</dbReference>
<keyword evidence="5 7" id="KW-0472">Membrane</keyword>
<feature type="topological domain" description="Cytoplasmic" evidence="7">
    <location>
        <begin position="1"/>
        <end position="1350"/>
    </location>
</feature>
<name>A0AAV2AZ38_9ARAC</name>
<dbReference type="GO" id="GO:0048471">
    <property type="term" value="C:perinuclear region of cytoplasm"/>
    <property type="evidence" value="ECO:0007669"/>
    <property type="project" value="TreeGrafter"/>
</dbReference>
<dbReference type="SUPFAM" id="SSF46966">
    <property type="entry name" value="Spectrin repeat"/>
    <property type="match status" value="1"/>
</dbReference>
<dbReference type="GO" id="GO:0007097">
    <property type="term" value="P:nuclear migration"/>
    <property type="evidence" value="ECO:0007669"/>
    <property type="project" value="TreeGrafter"/>
</dbReference>
<organism evidence="10 11">
    <name type="scientific">Larinioides sclopetarius</name>
    <dbReference type="NCBI Taxonomy" id="280406"/>
    <lineage>
        <taxon>Eukaryota</taxon>
        <taxon>Metazoa</taxon>
        <taxon>Ecdysozoa</taxon>
        <taxon>Arthropoda</taxon>
        <taxon>Chelicerata</taxon>
        <taxon>Arachnida</taxon>
        <taxon>Araneae</taxon>
        <taxon>Araneomorphae</taxon>
        <taxon>Entelegynae</taxon>
        <taxon>Araneoidea</taxon>
        <taxon>Araneidae</taxon>
        <taxon>Larinioides</taxon>
    </lineage>
</organism>
<evidence type="ECO:0000256" key="1">
    <source>
        <dbReference type="ARBA" id="ARBA00004126"/>
    </source>
</evidence>
<comment type="caution">
    <text evidence="10">The sequence shown here is derived from an EMBL/GenBank/DDBJ whole genome shotgun (WGS) entry which is preliminary data.</text>
</comment>
<feature type="domain" description="KASH" evidence="9">
    <location>
        <begin position="1342"/>
        <end position="1397"/>
    </location>
</feature>
<feature type="compositionally biased region" description="Basic residues" evidence="8">
    <location>
        <begin position="967"/>
        <end position="976"/>
    </location>
</feature>
<comment type="subcellular location">
    <subcellularLocation>
        <location evidence="1">Nucleus membrane</location>
    </subcellularLocation>
</comment>
<reference evidence="10 11" key="1">
    <citation type="submission" date="2024-04" db="EMBL/GenBank/DDBJ databases">
        <authorList>
            <person name="Rising A."/>
            <person name="Reimegard J."/>
            <person name="Sonavane S."/>
            <person name="Akerstrom W."/>
            <person name="Nylinder S."/>
            <person name="Hedman E."/>
            <person name="Kallberg Y."/>
        </authorList>
    </citation>
    <scope>NUCLEOTIDE SEQUENCE [LARGE SCALE GENOMIC DNA]</scope>
</reference>
<feature type="topological domain" description="Perinuclear space" evidence="7">
    <location>
        <begin position="1372"/>
        <end position="1397"/>
    </location>
</feature>